<evidence type="ECO:0000256" key="1">
    <source>
        <dbReference type="SAM" id="Phobius"/>
    </source>
</evidence>
<dbReference type="RefSeq" id="WP_009544907.1">
    <property type="nucleotide sequence ID" value="NC_010546.1"/>
</dbReference>
<keyword evidence="1" id="KW-0472">Membrane</keyword>
<organism evidence="2 3">
    <name type="scientific">Crocosphaera subtropica (strain ATCC 51142 / BH68)</name>
    <name type="common">Cyanothece sp. (strain ATCC 51142)</name>
    <dbReference type="NCBI Taxonomy" id="43989"/>
    <lineage>
        <taxon>Bacteria</taxon>
        <taxon>Bacillati</taxon>
        <taxon>Cyanobacteriota</taxon>
        <taxon>Cyanophyceae</taxon>
        <taxon>Oscillatoriophycideae</taxon>
        <taxon>Chroococcales</taxon>
        <taxon>Aphanothecaceae</taxon>
        <taxon>Crocosphaera</taxon>
        <taxon>Crocosphaera subtropica</taxon>
    </lineage>
</organism>
<reference evidence="2 3" key="1">
    <citation type="journal article" date="2008" name="Proc. Natl. Acad. Sci. U.S.A.">
        <title>The genome of Cyanothece 51142, a unicellular diazotrophic cyanobacterium important in the marine nitrogen cycle.</title>
        <authorList>
            <person name="Welsh E.A."/>
            <person name="Liberton M."/>
            <person name="Stoeckel J."/>
            <person name="Loh T."/>
            <person name="Elvitigala T."/>
            <person name="Wang C."/>
            <person name="Wollam A."/>
            <person name="Fulton R.S."/>
            <person name="Clifton S.W."/>
            <person name="Jacobs J.M."/>
            <person name="Aurora R."/>
            <person name="Ghosh B.K."/>
            <person name="Sherman L.A."/>
            <person name="Smith R.D."/>
            <person name="Wilson R.K."/>
            <person name="Pakrasi H.B."/>
        </authorList>
    </citation>
    <scope>NUCLEOTIDE SEQUENCE [LARGE SCALE GENOMIC DNA]</scope>
    <source>
        <strain evidence="3">ATCC 51142 / BH68</strain>
    </source>
</reference>
<evidence type="ECO:0000313" key="3">
    <source>
        <dbReference type="Proteomes" id="UP000001203"/>
    </source>
</evidence>
<dbReference type="KEGG" id="cyt:cce_2397"/>
<name>B1WQN5_CROS5</name>
<dbReference type="OrthoDB" id="428433at2"/>
<sequence length="111" mass="12180">MSDRNSPNWEQKLEQKFKDLEAEINNQTTPVRPFNPNEENSNGILTRVATWYQGLETPAKVGVAVVGVIVGLSILNGILKLVTSLIVVGILGVVLYGLYRALIQNKSNSKS</sequence>
<gene>
    <name evidence="2" type="ordered locus">cce_2397</name>
</gene>
<accession>B1WQN5</accession>
<dbReference type="AlphaFoldDB" id="B1WQN5"/>
<feature type="transmembrane region" description="Helical" evidence="1">
    <location>
        <begin position="61"/>
        <end position="79"/>
    </location>
</feature>
<protein>
    <submittedName>
        <fullName evidence="2">Uncharacterized protein</fullName>
    </submittedName>
</protein>
<proteinExistence type="predicted"/>
<keyword evidence="3" id="KW-1185">Reference proteome</keyword>
<feature type="transmembrane region" description="Helical" evidence="1">
    <location>
        <begin position="85"/>
        <end position="103"/>
    </location>
</feature>
<keyword evidence="1" id="KW-0812">Transmembrane</keyword>
<dbReference type="eggNOG" id="ENOG5033BAI">
    <property type="taxonomic scope" value="Bacteria"/>
</dbReference>
<evidence type="ECO:0000313" key="2">
    <source>
        <dbReference type="EMBL" id="ACB51746.1"/>
    </source>
</evidence>
<dbReference type="EMBL" id="CP000806">
    <property type="protein sequence ID" value="ACB51746.1"/>
    <property type="molecule type" value="Genomic_DNA"/>
</dbReference>
<keyword evidence="1" id="KW-1133">Transmembrane helix</keyword>
<dbReference type="Proteomes" id="UP000001203">
    <property type="component" value="Chromosome circular"/>
</dbReference>
<dbReference type="HOGENOM" id="CLU_169707_1_0_3"/>